<evidence type="ECO:0000256" key="1">
    <source>
        <dbReference type="SAM" id="Phobius"/>
    </source>
</evidence>
<dbReference type="EMBL" id="GG663737">
    <property type="protein sequence ID" value="EEH59035.1"/>
    <property type="molecule type" value="Genomic_DNA"/>
</dbReference>
<dbReference type="AlphaFoldDB" id="C1MME3"/>
<proteinExistence type="predicted"/>
<accession>C1MME3</accession>
<evidence type="ECO:0000313" key="2">
    <source>
        <dbReference type="EMBL" id="EEH59035.1"/>
    </source>
</evidence>
<organism evidence="3">
    <name type="scientific">Micromonas pusilla (strain CCMP1545)</name>
    <name type="common">Picoplanktonic green alga</name>
    <dbReference type="NCBI Taxonomy" id="564608"/>
    <lineage>
        <taxon>Eukaryota</taxon>
        <taxon>Viridiplantae</taxon>
        <taxon>Chlorophyta</taxon>
        <taxon>Mamiellophyceae</taxon>
        <taxon>Mamiellales</taxon>
        <taxon>Mamiellaceae</taxon>
        <taxon>Micromonas</taxon>
    </lineage>
</organism>
<keyword evidence="1" id="KW-0812">Transmembrane</keyword>
<feature type="transmembrane region" description="Helical" evidence="1">
    <location>
        <begin position="20"/>
        <end position="40"/>
    </location>
</feature>
<reference evidence="2 3" key="1">
    <citation type="journal article" date="2009" name="Science">
        <title>Green evolution and dynamic adaptations revealed by genomes of the marine picoeukaryotes Micromonas.</title>
        <authorList>
            <person name="Worden A.Z."/>
            <person name="Lee J.H."/>
            <person name="Mock T."/>
            <person name="Rouze P."/>
            <person name="Simmons M.P."/>
            <person name="Aerts A.L."/>
            <person name="Allen A.E."/>
            <person name="Cuvelier M.L."/>
            <person name="Derelle E."/>
            <person name="Everett M.V."/>
            <person name="Foulon E."/>
            <person name="Grimwood J."/>
            <person name="Gundlach H."/>
            <person name="Henrissat B."/>
            <person name="Napoli C."/>
            <person name="McDonald S.M."/>
            <person name="Parker M.S."/>
            <person name="Rombauts S."/>
            <person name="Salamov A."/>
            <person name="Von Dassow P."/>
            <person name="Badger J.H."/>
            <person name="Coutinho P.M."/>
            <person name="Demir E."/>
            <person name="Dubchak I."/>
            <person name="Gentemann C."/>
            <person name="Eikrem W."/>
            <person name="Gready J.E."/>
            <person name="John U."/>
            <person name="Lanier W."/>
            <person name="Lindquist E.A."/>
            <person name="Lucas S."/>
            <person name="Mayer K.F."/>
            <person name="Moreau H."/>
            <person name="Not F."/>
            <person name="Otillar R."/>
            <person name="Panaud O."/>
            <person name="Pangilinan J."/>
            <person name="Paulsen I."/>
            <person name="Piegu B."/>
            <person name="Poliakov A."/>
            <person name="Robbens S."/>
            <person name="Schmutz J."/>
            <person name="Toulza E."/>
            <person name="Wyss T."/>
            <person name="Zelensky A."/>
            <person name="Zhou K."/>
            <person name="Armbrust E.V."/>
            <person name="Bhattacharya D."/>
            <person name="Goodenough U.W."/>
            <person name="Van de Peer Y."/>
            <person name="Grigoriev I.V."/>
        </authorList>
    </citation>
    <scope>NUCLEOTIDE SEQUENCE [LARGE SCALE GENOMIC DNA]</scope>
    <source>
        <strain evidence="2 3">CCMP1545</strain>
    </source>
</reference>
<dbReference type="RefSeq" id="XP_003057390.1">
    <property type="nucleotide sequence ID" value="XM_003057344.1"/>
</dbReference>
<evidence type="ECO:0000313" key="3">
    <source>
        <dbReference type="Proteomes" id="UP000001876"/>
    </source>
</evidence>
<name>C1MME3_MICPC</name>
<gene>
    <name evidence="2" type="ORF">MICPUCDRAFT_56498</name>
</gene>
<protein>
    <submittedName>
        <fullName evidence="2">Predicted protein</fullName>
    </submittedName>
</protein>
<keyword evidence="3" id="KW-1185">Reference proteome</keyword>
<dbReference type="GeneID" id="9682829"/>
<dbReference type="KEGG" id="mpp:MICPUCDRAFT_56498"/>
<sequence>MSKEPSTGKIIHRKQIDYTLLWPIALAPVIPVLGIALRCVSSRTRTRTRPTTAVRSI</sequence>
<keyword evidence="1" id="KW-0472">Membrane</keyword>
<keyword evidence="1" id="KW-1133">Transmembrane helix</keyword>
<dbReference type="Proteomes" id="UP000001876">
    <property type="component" value="Unassembled WGS sequence"/>
</dbReference>